<feature type="domain" description="Integrase catalytic" evidence="2">
    <location>
        <begin position="209"/>
        <end position="393"/>
    </location>
</feature>
<gene>
    <name evidence="3" type="ORF">EAH68_14220</name>
</gene>
<dbReference type="InterPro" id="IPR002514">
    <property type="entry name" value="Transposase_8"/>
</dbReference>
<dbReference type="InterPro" id="IPR009057">
    <property type="entry name" value="Homeodomain-like_sf"/>
</dbReference>
<dbReference type="InterPro" id="IPR001584">
    <property type="entry name" value="Integrase_cat-core"/>
</dbReference>
<dbReference type="PROSITE" id="PS50994">
    <property type="entry name" value="INTEGRASE"/>
    <property type="match status" value="1"/>
</dbReference>
<dbReference type="Gene3D" id="1.10.10.60">
    <property type="entry name" value="Homeodomain-like"/>
    <property type="match status" value="1"/>
</dbReference>
<dbReference type="PANTHER" id="PTHR46889:SF4">
    <property type="entry name" value="TRANSPOSASE INSO FOR INSERTION SEQUENCE ELEMENT IS911B-RELATED"/>
    <property type="match status" value="1"/>
</dbReference>
<dbReference type="EMBL" id="RXHJ01000027">
    <property type="protein sequence ID" value="RSZ61255.1"/>
    <property type="molecule type" value="Genomic_DNA"/>
</dbReference>
<dbReference type="Pfam" id="PF01527">
    <property type="entry name" value="HTH_Tnp_1"/>
    <property type="match status" value="1"/>
</dbReference>
<dbReference type="AlphaFoldDB" id="A0A3R9ZHA8"/>
<dbReference type="InterPro" id="IPR025948">
    <property type="entry name" value="HTH-like_dom"/>
</dbReference>
<evidence type="ECO:0000313" key="4">
    <source>
        <dbReference type="Proteomes" id="UP000274907"/>
    </source>
</evidence>
<dbReference type="Pfam" id="PF13276">
    <property type="entry name" value="HTH_21"/>
    <property type="match status" value="1"/>
</dbReference>
<dbReference type="PANTHER" id="PTHR46889">
    <property type="entry name" value="TRANSPOSASE INSF FOR INSERTION SEQUENCE IS3B-RELATED"/>
    <property type="match status" value="1"/>
</dbReference>
<dbReference type="GO" id="GO:0004803">
    <property type="term" value="F:transposase activity"/>
    <property type="evidence" value="ECO:0007669"/>
    <property type="project" value="InterPro"/>
</dbReference>
<dbReference type="InterPro" id="IPR036397">
    <property type="entry name" value="RNaseH_sf"/>
</dbReference>
<dbReference type="InterPro" id="IPR050900">
    <property type="entry name" value="Transposase_IS3/IS150/IS904"/>
</dbReference>
<dbReference type="GO" id="GO:0015074">
    <property type="term" value="P:DNA integration"/>
    <property type="evidence" value="ECO:0007669"/>
    <property type="project" value="InterPro"/>
</dbReference>
<proteinExistence type="predicted"/>
<dbReference type="InterPro" id="IPR012337">
    <property type="entry name" value="RNaseH-like_sf"/>
</dbReference>
<organism evidence="3 4">
    <name type="scientific">Corynebacterium hylobatis</name>
    <dbReference type="NCBI Taxonomy" id="1859290"/>
    <lineage>
        <taxon>Bacteria</taxon>
        <taxon>Bacillati</taxon>
        <taxon>Actinomycetota</taxon>
        <taxon>Actinomycetes</taxon>
        <taxon>Mycobacteriales</taxon>
        <taxon>Corynebacteriaceae</taxon>
        <taxon>Corynebacterium</taxon>
    </lineage>
</organism>
<dbReference type="SUPFAM" id="SSF53098">
    <property type="entry name" value="Ribonuclease H-like"/>
    <property type="match status" value="1"/>
</dbReference>
<evidence type="ECO:0000256" key="1">
    <source>
        <dbReference type="ARBA" id="ARBA00002286"/>
    </source>
</evidence>
<reference evidence="3 4" key="1">
    <citation type="submission" date="2018-12" db="EMBL/GenBank/DDBJ databases">
        <title>YIM 101343 draft genome.</title>
        <authorList>
            <person name="Chen X."/>
        </authorList>
    </citation>
    <scope>NUCLEOTIDE SEQUENCE [LARGE SCALE GENOMIC DNA]</scope>
    <source>
        <strain evidence="3 4">YIM 101343</strain>
    </source>
</reference>
<accession>A0A3R9ZHA8</accession>
<evidence type="ECO:0000313" key="3">
    <source>
        <dbReference type="EMBL" id="RSZ61255.1"/>
    </source>
</evidence>
<protein>
    <submittedName>
        <fullName evidence="3">IS3 family transposase</fullName>
    </submittedName>
</protein>
<sequence length="401" mass="45673">MPKNTYTDEFKADAVRLYEDTTGASFSMIATDLGISRATLKNWVYAARKARGVQSSRTAEDPAEELLRLRKEVQHLRSETQKLSTERDILRKAAKYFGGRDDLVIRFPFVDDYATTYSVKRLCHVLNLNRSSFYKWRDGEPVRRQRRNADETLVAQMRDYHEEFDATIGVRRMTAEINDHTKDPVNHKRIERLMRQHQIVGVNLRKKKRTTIPDQGARVFDDLVGRDFTAEDCNQLYIGGITYLPCGKGEFLYLATVIDVHSRRLVGYSIADHMRTSLVQDAMEDAARTRGSMDGAIFHSDHGSVYTSSGFQDTCRRLGIRQSMGRIGSSADNAMAESFNASLKRETLQGSGGWASPVQCRREVFRWITRYNTRRRHSGISYLSPRAFEDMASAVTVAPAA</sequence>
<name>A0A3R9ZHA8_9CORY</name>
<evidence type="ECO:0000259" key="2">
    <source>
        <dbReference type="PROSITE" id="PS50994"/>
    </source>
</evidence>
<comment type="function">
    <text evidence="1">Involved in the transposition of the insertion sequence.</text>
</comment>
<dbReference type="GO" id="GO:0003677">
    <property type="term" value="F:DNA binding"/>
    <property type="evidence" value="ECO:0007669"/>
    <property type="project" value="InterPro"/>
</dbReference>
<keyword evidence="4" id="KW-1185">Reference proteome</keyword>
<dbReference type="OrthoDB" id="4281720at2"/>
<dbReference type="Gene3D" id="3.30.420.10">
    <property type="entry name" value="Ribonuclease H-like superfamily/Ribonuclease H"/>
    <property type="match status" value="1"/>
</dbReference>
<comment type="caution">
    <text evidence="3">The sequence shown here is derived from an EMBL/GenBank/DDBJ whole genome shotgun (WGS) entry which is preliminary data.</text>
</comment>
<dbReference type="Pfam" id="PF00665">
    <property type="entry name" value="rve"/>
    <property type="match status" value="1"/>
</dbReference>
<dbReference type="SUPFAM" id="SSF46689">
    <property type="entry name" value="Homeodomain-like"/>
    <property type="match status" value="1"/>
</dbReference>
<dbReference type="Proteomes" id="UP000274907">
    <property type="component" value="Unassembled WGS sequence"/>
</dbReference>
<dbReference type="NCBIfam" id="NF033516">
    <property type="entry name" value="transpos_IS3"/>
    <property type="match status" value="1"/>
</dbReference>
<dbReference type="InterPro" id="IPR048020">
    <property type="entry name" value="Transpos_IS3"/>
</dbReference>
<dbReference type="GO" id="GO:0006313">
    <property type="term" value="P:DNA transposition"/>
    <property type="evidence" value="ECO:0007669"/>
    <property type="project" value="InterPro"/>
</dbReference>